<dbReference type="EMBL" id="GABZ01008582">
    <property type="protein sequence ID" value="JAA44943.1"/>
    <property type="molecule type" value="mRNA"/>
</dbReference>
<keyword evidence="1" id="KW-0472">Membrane</keyword>
<dbReference type="AlphaFoldDB" id="K9IG65"/>
<keyword evidence="1" id="KW-1133">Transmembrane helix</keyword>
<sequence length="112" mass="13027">MLTYHLYVFGDVQIFCTFLNCVVFLVLNFRSILCILHNSPLSEMYFASVFFLSSFFLIVSLTERLLILMKSSLPVFSFMDQAFGIVSLKSFSNPRSPRFCHVLFSRSFAFYI</sequence>
<organism evidence="2">
    <name type="scientific">Desmodus rotundus</name>
    <name type="common">Vampire bat</name>
    <dbReference type="NCBI Taxonomy" id="9430"/>
    <lineage>
        <taxon>Eukaryota</taxon>
        <taxon>Metazoa</taxon>
        <taxon>Chordata</taxon>
        <taxon>Craniata</taxon>
        <taxon>Vertebrata</taxon>
        <taxon>Euteleostomi</taxon>
        <taxon>Mammalia</taxon>
        <taxon>Eutheria</taxon>
        <taxon>Laurasiatheria</taxon>
        <taxon>Chiroptera</taxon>
        <taxon>Yangochiroptera</taxon>
        <taxon>Phyllostomidae</taxon>
        <taxon>Desmodontinae</taxon>
        <taxon>Desmodus</taxon>
    </lineage>
</organism>
<proteinExistence type="evidence at transcript level"/>
<evidence type="ECO:0000313" key="2">
    <source>
        <dbReference type="EMBL" id="JAA44943.1"/>
    </source>
</evidence>
<reference evidence="2" key="1">
    <citation type="submission" date="2012-11" db="EMBL/GenBank/DDBJ databases">
        <title>The Vampirome: Transcriptome and Proteome Analysis of the Submandibular and Accessory Glands of the Vampire Bat and Vector of Human Rabies, Desmodus rotundus.</title>
        <authorList>
            <person name="Francischetti I.M.B."/>
            <person name="Assumpcao T.C.F."/>
            <person name="Ma D."/>
            <person name="Vicente E.C."/>
            <person name="Ribeiro J.M.C."/>
        </authorList>
    </citation>
    <scope>NUCLEOTIDE SEQUENCE</scope>
    <source>
        <tissue evidence="2">Salivary gland</tissue>
    </source>
</reference>
<accession>K9IG65</accession>
<name>K9IG65_DESRO</name>
<feature type="transmembrane region" description="Helical" evidence="1">
    <location>
        <begin position="6"/>
        <end position="29"/>
    </location>
</feature>
<keyword evidence="1" id="KW-0812">Transmembrane</keyword>
<protein>
    <submittedName>
        <fullName evidence="2">Uncharacterized protein</fullName>
    </submittedName>
</protein>
<feature type="transmembrane region" description="Helical" evidence="1">
    <location>
        <begin position="41"/>
        <end position="61"/>
    </location>
</feature>
<evidence type="ECO:0000256" key="1">
    <source>
        <dbReference type="SAM" id="Phobius"/>
    </source>
</evidence>